<protein>
    <recommendedName>
        <fullName evidence="4">SnoaL-like domain-containing protein</fullName>
    </recommendedName>
</protein>
<feature type="region of interest" description="Disordered" evidence="1">
    <location>
        <begin position="1"/>
        <end position="26"/>
    </location>
</feature>
<comment type="caution">
    <text evidence="2">The sequence shown here is derived from an EMBL/GenBank/DDBJ whole genome shotgun (WGS) entry which is preliminary data.</text>
</comment>
<dbReference type="InterPro" id="IPR032710">
    <property type="entry name" value="NTF2-like_dom_sf"/>
</dbReference>
<keyword evidence="3" id="KW-1185">Reference proteome</keyword>
<organism evidence="2 3">
    <name type="scientific">Nonomuraea purpurea</name>
    <dbReference type="NCBI Taxonomy" id="1849276"/>
    <lineage>
        <taxon>Bacteria</taxon>
        <taxon>Bacillati</taxon>
        <taxon>Actinomycetota</taxon>
        <taxon>Actinomycetes</taxon>
        <taxon>Streptosporangiales</taxon>
        <taxon>Streptosporangiaceae</taxon>
        <taxon>Nonomuraea</taxon>
    </lineage>
</organism>
<dbReference type="Gene3D" id="3.10.450.50">
    <property type="match status" value="1"/>
</dbReference>
<name>A0ABV8GL60_9ACTN</name>
<evidence type="ECO:0008006" key="4">
    <source>
        <dbReference type="Google" id="ProtNLM"/>
    </source>
</evidence>
<dbReference type="SUPFAM" id="SSF54427">
    <property type="entry name" value="NTF2-like"/>
    <property type="match status" value="1"/>
</dbReference>
<dbReference type="EMBL" id="JBHSBI010000030">
    <property type="protein sequence ID" value="MFC4013755.1"/>
    <property type="molecule type" value="Genomic_DNA"/>
</dbReference>
<evidence type="ECO:0000256" key="1">
    <source>
        <dbReference type="SAM" id="MobiDB-lite"/>
    </source>
</evidence>
<reference evidence="3" key="1">
    <citation type="journal article" date="2019" name="Int. J. Syst. Evol. Microbiol.">
        <title>The Global Catalogue of Microorganisms (GCM) 10K type strain sequencing project: providing services to taxonomists for standard genome sequencing and annotation.</title>
        <authorList>
            <consortium name="The Broad Institute Genomics Platform"/>
            <consortium name="The Broad Institute Genome Sequencing Center for Infectious Disease"/>
            <person name="Wu L."/>
            <person name="Ma J."/>
        </authorList>
    </citation>
    <scope>NUCLEOTIDE SEQUENCE [LARGE SCALE GENOMIC DNA]</scope>
    <source>
        <strain evidence="3">TBRC 1276</strain>
    </source>
</reference>
<sequence>MPIGHRPDPARSGTTRGRPAGEHRKAFTPACTTCSSGRSAGSVRTWTYHLVADDGSPYREHGIDLWRFRDGKICLKDAYRKTRG</sequence>
<dbReference type="RefSeq" id="WP_379533612.1">
    <property type="nucleotide sequence ID" value="NZ_JBHSBI010000030.1"/>
</dbReference>
<proteinExistence type="predicted"/>
<evidence type="ECO:0000313" key="2">
    <source>
        <dbReference type="EMBL" id="MFC4013755.1"/>
    </source>
</evidence>
<gene>
    <name evidence="2" type="ORF">ACFOY2_41470</name>
</gene>
<accession>A0ABV8GL60</accession>
<dbReference type="Proteomes" id="UP001595851">
    <property type="component" value="Unassembled WGS sequence"/>
</dbReference>
<evidence type="ECO:0000313" key="3">
    <source>
        <dbReference type="Proteomes" id="UP001595851"/>
    </source>
</evidence>